<gene>
    <name evidence="2" type="ORF">G8E03_08435</name>
</gene>
<evidence type="ECO:0000259" key="1">
    <source>
        <dbReference type="Pfam" id="PF13391"/>
    </source>
</evidence>
<organism evidence="2 3">
    <name type="scientific">Pontivivens nitratireducens</name>
    <dbReference type="NCBI Taxonomy" id="2758038"/>
    <lineage>
        <taxon>Bacteria</taxon>
        <taxon>Pseudomonadati</taxon>
        <taxon>Pseudomonadota</taxon>
        <taxon>Alphaproteobacteria</taxon>
        <taxon>Rhodobacterales</taxon>
        <taxon>Paracoccaceae</taxon>
        <taxon>Pontivivens</taxon>
    </lineage>
</organism>
<keyword evidence="2" id="KW-0540">Nuclease</keyword>
<dbReference type="EMBL" id="CP049811">
    <property type="protein sequence ID" value="QIK40789.1"/>
    <property type="molecule type" value="Genomic_DNA"/>
</dbReference>
<proteinExistence type="predicted"/>
<evidence type="ECO:0000313" key="2">
    <source>
        <dbReference type="EMBL" id="QIK40789.1"/>
    </source>
</evidence>
<keyword evidence="2" id="KW-0255">Endonuclease</keyword>
<dbReference type="Proteomes" id="UP000500791">
    <property type="component" value="Chromosome"/>
</dbReference>
<keyword evidence="3" id="KW-1185">Reference proteome</keyword>
<sequence>MAGRAWVADEVEQALLLYLQTPFGRIHTRNPEIVALAAHLDRTAGSVALKMANLAAIDDTVEQRGMGNTSKLDRAIWAKFLHMPESLLNRDATHTGMQYDYPVSDHRQPGFAYDPRPADGTDVPVSATRRRGQDFFRKMLSVSYDGKCALTGLAEQKLLVASHIVGWSEDISRRMDPKNGILLNALHDRAFDRHLISFDDDCALMVSQRIGPADRAALMRDGDKLNMPSRFMPDPELLARHRAGFLELQG</sequence>
<feature type="domain" description="HNH nuclease" evidence="1">
    <location>
        <begin position="148"/>
        <end position="199"/>
    </location>
</feature>
<reference evidence="2 3" key="1">
    <citation type="submission" date="2020-03" db="EMBL/GenBank/DDBJ databases">
        <title>Complete genome sequence of Monaibacterium sp. ALG8 with diverse plasmids.</title>
        <authorList>
            <person name="Sun C."/>
        </authorList>
    </citation>
    <scope>NUCLEOTIDE SEQUENCE [LARGE SCALE GENOMIC DNA]</scope>
    <source>
        <strain evidence="2 3">ALG8</strain>
    </source>
</reference>
<dbReference type="Pfam" id="PF13391">
    <property type="entry name" value="HNH_2"/>
    <property type="match status" value="1"/>
</dbReference>
<dbReference type="InterPro" id="IPR003615">
    <property type="entry name" value="HNH_nuc"/>
</dbReference>
<keyword evidence="2" id="KW-0378">Hydrolase</keyword>
<evidence type="ECO:0000313" key="3">
    <source>
        <dbReference type="Proteomes" id="UP000500791"/>
    </source>
</evidence>
<dbReference type="GO" id="GO:0004519">
    <property type="term" value="F:endonuclease activity"/>
    <property type="evidence" value="ECO:0007669"/>
    <property type="project" value="UniProtKB-KW"/>
</dbReference>
<dbReference type="AlphaFoldDB" id="A0A6G7VL74"/>
<protein>
    <submittedName>
        <fullName evidence="2">HNH endonuclease</fullName>
    </submittedName>
</protein>
<name>A0A6G7VL74_9RHOB</name>
<dbReference type="RefSeq" id="WP_166190634.1">
    <property type="nucleotide sequence ID" value="NZ_CP049811.1"/>
</dbReference>
<accession>A0A6G7VL74</accession>
<dbReference type="KEGG" id="mon:G8E03_08435"/>